<proteinExistence type="predicted"/>
<dbReference type="EMBL" id="LR906361">
    <property type="protein sequence ID" value="CAD7253842.1"/>
    <property type="molecule type" value="Genomic_DNA"/>
</dbReference>
<keyword evidence="2" id="KW-0677">Repeat</keyword>
<organism evidence="3">
    <name type="scientific">Darwinula stevensoni</name>
    <dbReference type="NCBI Taxonomy" id="69355"/>
    <lineage>
        <taxon>Eukaryota</taxon>
        <taxon>Metazoa</taxon>
        <taxon>Ecdysozoa</taxon>
        <taxon>Arthropoda</taxon>
        <taxon>Crustacea</taxon>
        <taxon>Oligostraca</taxon>
        <taxon>Ostracoda</taxon>
        <taxon>Podocopa</taxon>
        <taxon>Podocopida</taxon>
        <taxon>Darwinulocopina</taxon>
        <taxon>Darwinuloidea</taxon>
        <taxon>Darwinulidae</taxon>
        <taxon>Darwinula</taxon>
    </lineage>
</organism>
<evidence type="ECO:0000256" key="1">
    <source>
        <dbReference type="ARBA" id="ARBA00022614"/>
    </source>
</evidence>
<evidence type="ECO:0000313" key="3">
    <source>
        <dbReference type="EMBL" id="CAD7253842.1"/>
    </source>
</evidence>
<dbReference type="AlphaFoldDB" id="A0A7R9AGU9"/>
<gene>
    <name evidence="3" type="ORF">DSTB1V02_LOCUS13588</name>
</gene>
<protein>
    <submittedName>
        <fullName evidence="3">Uncharacterized protein</fullName>
    </submittedName>
</protein>
<keyword evidence="1" id="KW-0433">Leucine-rich repeat</keyword>
<dbReference type="Gene3D" id="3.80.10.10">
    <property type="entry name" value="Ribonuclease Inhibitor"/>
    <property type="match status" value="1"/>
</dbReference>
<dbReference type="PANTHER" id="PTHR24366:SF96">
    <property type="entry name" value="LEUCINE RICH REPEAT CONTAINING 53"/>
    <property type="match status" value="1"/>
</dbReference>
<evidence type="ECO:0000256" key="2">
    <source>
        <dbReference type="ARBA" id="ARBA00022737"/>
    </source>
</evidence>
<dbReference type="EMBL" id="CAJPEV010006844">
    <property type="protein sequence ID" value="CAG0904410.1"/>
    <property type="molecule type" value="Genomic_DNA"/>
</dbReference>
<dbReference type="Proteomes" id="UP000677054">
    <property type="component" value="Unassembled WGS sequence"/>
</dbReference>
<dbReference type="InterPro" id="IPR032675">
    <property type="entry name" value="LRR_dom_sf"/>
</dbReference>
<reference evidence="3" key="1">
    <citation type="submission" date="2020-11" db="EMBL/GenBank/DDBJ databases">
        <authorList>
            <person name="Tran Van P."/>
        </authorList>
    </citation>
    <scope>NUCLEOTIDE SEQUENCE</scope>
</reference>
<dbReference type="SUPFAM" id="SSF52058">
    <property type="entry name" value="L domain-like"/>
    <property type="match status" value="1"/>
</dbReference>
<dbReference type="PANTHER" id="PTHR24366">
    <property type="entry name" value="IG(IMMUNOGLOBULIN) AND LRR(LEUCINE RICH REPEAT) DOMAINS"/>
    <property type="match status" value="1"/>
</dbReference>
<keyword evidence="4" id="KW-1185">Reference proteome</keyword>
<accession>A0A7R9AGU9</accession>
<dbReference type="OrthoDB" id="694479at2759"/>
<name>A0A7R9AGU9_9CRUS</name>
<sequence>MRIHVAHTSLLPPHPGYNPISELPTGFFDGLENIVIFDCISCKLGPTLAAGSMEFPGAALEHLHLEYDNITFVEPGAITGLSAHAHLDLWGNEIEELREESFRPILEDLSLGYGFIDLYDNPIQCVCSMAWIVLNPDFLARVHGQCQNGPYFDELDPKTG</sequence>
<evidence type="ECO:0000313" key="4">
    <source>
        <dbReference type="Proteomes" id="UP000677054"/>
    </source>
</evidence>
<feature type="non-terminal residue" evidence="3">
    <location>
        <position position="160"/>
    </location>
</feature>